<gene>
    <name evidence="5" type="ORF">METZ01_LOCUS349874</name>
</gene>
<proteinExistence type="inferred from homology"/>
<evidence type="ECO:0000256" key="1">
    <source>
        <dbReference type="ARBA" id="ARBA00005854"/>
    </source>
</evidence>
<sequence>MKVMPTPALLVMHPGLEDQLLDPVVRRRLGCVVDLVSDTAVGDLAGLVELDRLEGVEVLVTGWGCPPLDAEVLDRLPSVRFMAHAAGTVRGIVTDVLWERGITVTSAAAANAVPVAEFTFAAIVMLGKDVFGIRDRHRQARGTAVVVDHASVGNRGLRIGIIGASTIGRLVIERLRTLDVEVLVSDPYLDDAEATDLGAARVELDDLLATSDVVSVHAPVMPSTHHLLDAAALARMRDGAWLLNTAR</sequence>
<name>A0A382RHX2_9ZZZZ</name>
<dbReference type="InterPro" id="IPR036291">
    <property type="entry name" value="NAD(P)-bd_dom_sf"/>
</dbReference>
<dbReference type="EMBL" id="UINC01121683">
    <property type="protein sequence ID" value="SVC97020.1"/>
    <property type="molecule type" value="Genomic_DNA"/>
</dbReference>
<feature type="non-terminal residue" evidence="5">
    <location>
        <position position="247"/>
    </location>
</feature>
<dbReference type="InterPro" id="IPR029753">
    <property type="entry name" value="D-isomer_DH_CS"/>
</dbReference>
<dbReference type="SUPFAM" id="SSF52283">
    <property type="entry name" value="Formate/glycerate dehydrogenase catalytic domain-like"/>
    <property type="match status" value="1"/>
</dbReference>
<dbReference type="PANTHER" id="PTHR43761">
    <property type="entry name" value="D-ISOMER SPECIFIC 2-HYDROXYACID DEHYDROGENASE FAMILY PROTEIN (AFU_ORTHOLOGUE AFUA_1G13630)"/>
    <property type="match status" value="1"/>
</dbReference>
<dbReference type="SUPFAM" id="SSF51735">
    <property type="entry name" value="NAD(P)-binding Rossmann-fold domains"/>
    <property type="match status" value="1"/>
</dbReference>
<dbReference type="Pfam" id="PF02826">
    <property type="entry name" value="2-Hacid_dh_C"/>
    <property type="match status" value="1"/>
</dbReference>
<dbReference type="PANTHER" id="PTHR43761:SF1">
    <property type="entry name" value="D-ISOMER SPECIFIC 2-HYDROXYACID DEHYDROGENASE CATALYTIC DOMAIN-CONTAINING PROTEIN-RELATED"/>
    <property type="match status" value="1"/>
</dbReference>
<dbReference type="InterPro" id="IPR006140">
    <property type="entry name" value="D-isomer_DH_NAD-bd"/>
</dbReference>
<keyword evidence="2" id="KW-0560">Oxidoreductase</keyword>
<organism evidence="5">
    <name type="scientific">marine metagenome</name>
    <dbReference type="NCBI Taxonomy" id="408172"/>
    <lineage>
        <taxon>unclassified sequences</taxon>
        <taxon>metagenomes</taxon>
        <taxon>ecological metagenomes</taxon>
    </lineage>
</organism>
<evidence type="ECO:0000256" key="3">
    <source>
        <dbReference type="ARBA" id="ARBA00023027"/>
    </source>
</evidence>
<keyword evidence="3" id="KW-0520">NAD</keyword>
<dbReference type="PROSITE" id="PS00670">
    <property type="entry name" value="D_2_HYDROXYACID_DH_2"/>
    <property type="match status" value="1"/>
</dbReference>
<reference evidence="5" key="1">
    <citation type="submission" date="2018-05" db="EMBL/GenBank/DDBJ databases">
        <authorList>
            <person name="Lanie J.A."/>
            <person name="Ng W.-L."/>
            <person name="Kazmierczak K.M."/>
            <person name="Andrzejewski T.M."/>
            <person name="Davidsen T.M."/>
            <person name="Wayne K.J."/>
            <person name="Tettelin H."/>
            <person name="Glass J.I."/>
            <person name="Rusch D."/>
            <person name="Podicherti R."/>
            <person name="Tsui H.-C.T."/>
            <person name="Winkler M.E."/>
        </authorList>
    </citation>
    <scope>NUCLEOTIDE SEQUENCE</scope>
</reference>
<dbReference type="InterPro" id="IPR050418">
    <property type="entry name" value="D-iso_2-hydroxyacid_DH_PdxB"/>
</dbReference>
<dbReference type="AlphaFoldDB" id="A0A382RHX2"/>
<evidence type="ECO:0000313" key="5">
    <source>
        <dbReference type="EMBL" id="SVC97020.1"/>
    </source>
</evidence>
<dbReference type="GO" id="GO:0051287">
    <property type="term" value="F:NAD binding"/>
    <property type="evidence" value="ECO:0007669"/>
    <property type="project" value="InterPro"/>
</dbReference>
<dbReference type="Gene3D" id="3.40.50.720">
    <property type="entry name" value="NAD(P)-binding Rossmann-like Domain"/>
    <property type="match status" value="2"/>
</dbReference>
<protein>
    <recommendedName>
        <fullName evidence="4">D-isomer specific 2-hydroxyacid dehydrogenase NAD-binding domain-containing protein</fullName>
    </recommendedName>
</protein>
<accession>A0A382RHX2</accession>
<evidence type="ECO:0000259" key="4">
    <source>
        <dbReference type="Pfam" id="PF02826"/>
    </source>
</evidence>
<comment type="similarity">
    <text evidence="1">Belongs to the D-isomer specific 2-hydroxyacid dehydrogenase family.</text>
</comment>
<feature type="domain" description="D-isomer specific 2-hydroxyacid dehydrogenase NAD-binding" evidence="4">
    <location>
        <begin position="146"/>
        <end position="247"/>
    </location>
</feature>
<evidence type="ECO:0000256" key="2">
    <source>
        <dbReference type="ARBA" id="ARBA00023002"/>
    </source>
</evidence>
<dbReference type="GO" id="GO:0016616">
    <property type="term" value="F:oxidoreductase activity, acting on the CH-OH group of donors, NAD or NADP as acceptor"/>
    <property type="evidence" value="ECO:0007669"/>
    <property type="project" value="InterPro"/>
</dbReference>